<comment type="caution">
    <text evidence="3">The sequence shown here is derived from an EMBL/GenBank/DDBJ whole genome shotgun (WGS) entry which is preliminary data.</text>
</comment>
<feature type="compositionally biased region" description="Polar residues" evidence="1">
    <location>
        <begin position="1"/>
        <end position="21"/>
    </location>
</feature>
<dbReference type="Pfam" id="PF04149">
    <property type="entry name" value="DUF397"/>
    <property type="match status" value="1"/>
</dbReference>
<dbReference type="InterPro" id="IPR007278">
    <property type="entry name" value="DUF397"/>
</dbReference>
<gene>
    <name evidence="3" type="ORF">ACG5V6_24145</name>
</gene>
<feature type="region of interest" description="Disordered" evidence="1">
    <location>
        <begin position="1"/>
        <end position="22"/>
    </location>
</feature>
<accession>A0ABW7HZX3</accession>
<feature type="domain" description="DUF397" evidence="2">
    <location>
        <begin position="8"/>
        <end position="58"/>
    </location>
</feature>
<keyword evidence="4" id="KW-1185">Reference proteome</keyword>
<evidence type="ECO:0000313" key="4">
    <source>
        <dbReference type="Proteomes" id="UP001607069"/>
    </source>
</evidence>
<reference evidence="3 4" key="1">
    <citation type="submission" date="2024-10" db="EMBL/GenBank/DDBJ databases">
        <authorList>
            <person name="Cho J.-C."/>
        </authorList>
    </citation>
    <scope>NUCLEOTIDE SEQUENCE [LARGE SCALE GENOMIC DNA]</scope>
    <source>
        <strain evidence="3 4">KCTC29696</strain>
    </source>
</reference>
<name>A0ABW7HZX3_9ACTN</name>
<dbReference type="RefSeq" id="WP_279948831.1">
    <property type="nucleotide sequence ID" value="NZ_BAABEN010000017.1"/>
</dbReference>
<proteinExistence type="predicted"/>
<protein>
    <submittedName>
        <fullName evidence="3">DUF397 domain-containing protein</fullName>
    </submittedName>
</protein>
<evidence type="ECO:0000313" key="3">
    <source>
        <dbReference type="EMBL" id="MFH0251295.1"/>
    </source>
</evidence>
<dbReference type="Proteomes" id="UP001607069">
    <property type="component" value="Unassembled WGS sequence"/>
</dbReference>
<evidence type="ECO:0000259" key="2">
    <source>
        <dbReference type="Pfam" id="PF04149"/>
    </source>
</evidence>
<sequence length="70" mass="7545">MSSAGSELNWFKSSHSGSQGDSCVEVAYRPGAVHVRDSKEEDGPVLAVSPAAWEDFLVRAARRGMRPGVR</sequence>
<evidence type="ECO:0000256" key="1">
    <source>
        <dbReference type="SAM" id="MobiDB-lite"/>
    </source>
</evidence>
<dbReference type="EMBL" id="JBIHMK010000127">
    <property type="protein sequence ID" value="MFH0251295.1"/>
    <property type="molecule type" value="Genomic_DNA"/>
</dbReference>
<organism evidence="3 4">
    <name type="scientific">Streptomyces chitinivorans</name>
    <dbReference type="NCBI Taxonomy" id="1257027"/>
    <lineage>
        <taxon>Bacteria</taxon>
        <taxon>Bacillati</taxon>
        <taxon>Actinomycetota</taxon>
        <taxon>Actinomycetes</taxon>
        <taxon>Kitasatosporales</taxon>
        <taxon>Streptomycetaceae</taxon>
        <taxon>Streptomyces</taxon>
    </lineage>
</organism>